<accession>A0A2L0F6U6</accession>
<organism evidence="1 2">
    <name type="scientific">Sorangium cellulosum</name>
    <name type="common">Polyangium cellulosum</name>
    <dbReference type="NCBI Taxonomy" id="56"/>
    <lineage>
        <taxon>Bacteria</taxon>
        <taxon>Pseudomonadati</taxon>
        <taxon>Myxococcota</taxon>
        <taxon>Polyangia</taxon>
        <taxon>Polyangiales</taxon>
        <taxon>Polyangiaceae</taxon>
        <taxon>Sorangium</taxon>
    </lineage>
</organism>
<evidence type="ECO:0008006" key="3">
    <source>
        <dbReference type="Google" id="ProtNLM"/>
    </source>
</evidence>
<dbReference type="AlphaFoldDB" id="A0A2L0F6U6"/>
<reference evidence="1 2" key="1">
    <citation type="submission" date="2015-09" db="EMBL/GenBank/DDBJ databases">
        <title>Sorangium comparison.</title>
        <authorList>
            <person name="Zaburannyi N."/>
            <person name="Bunk B."/>
            <person name="Overmann J."/>
            <person name="Mueller R."/>
        </authorList>
    </citation>
    <scope>NUCLEOTIDE SEQUENCE [LARGE SCALE GENOMIC DNA]</scope>
    <source>
        <strain evidence="1 2">So ce26</strain>
    </source>
</reference>
<name>A0A2L0F6U6_SORCE</name>
<dbReference type="EMBL" id="CP012673">
    <property type="protein sequence ID" value="AUX47308.1"/>
    <property type="molecule type" value="Genomic_DNA"/>
</dbReference>
<evidence type="ECO:0000313" key="1">
    <source>
        <dbReference type="EMBL" id="AUX47308.1"/>
    </source>
</evidence>
<dbReference type="Proteomes" id="UP000238348">
    <property type="component" value="Chromosome"/>
</dbReference>
<proteinExistence type="predicted"/>
<evidence type="ECO:0000313" key="2">
    <source>
        <dbReference type="Proteomes" id="UP000238348"/>
    </source>
</evidence>
<protein>
    <recommendedName>
        <fullName evidence="3">ATPase AAA-type core domain-containing protein</fullName>
    </recommendedName>
</protein>
<gene>
    <name evidence="1" type="ORF">SOCE26_088260</name>
</gene>
<sequence>MLSVFPNLQIIATTHSPFIVGSVPGARVFVCRYDRGRKTCVVDDATDLYANKPVEEILLSPAFDGTQPFGEDITRLLEERTAAFEAGDAARRNEIERQLKEKNPEYFSYMDIEERLQALQGAGV</sequence>